<dbReference type="EMBL" id="LUUB01000114">
    <property type="protein sequence ID" value="OAE99920.1"/>
    <property type="molecule type" value="Genomic_DNA"/>
</dbReference>
<evidence type="ECO:0000313" key="2">
    <source>
        <dbReference type="EMBL" id="OAE99920.1"/>
    </source>
</evidence>
<evidence type="ECO:0000313" key="3">
    <source>
        <dbReference type="Proteomes" id="UP000076959"/>
    </source>
</evidence>
<reference evidence="2 3" key="1">
    <citation type="submission" date="2016-03" db="EMBL/GenBank/DDBJ databases">
        <title>Draft Genome Sequence of the Strain BR 10245 (Bradyrhizobium sp.) isolated from nodules of Centrolobium paraense.</title>
        <authorList>
            <person name="Simoes-Araujo J.L.Sr."/>
            <person name="Barauna A.C."/>
            <person name="Silva K."/>
            <person name="Zilli J.E."/>
        </authorList>
    </citation>
    <scope>NUCLEOTIDE SEQUENCE [LARGE SCALE GENOMIC DNA]</scope>
    <source>
        <strain evidence="2 3">BR 10245</strain>
    </source>
</reference>
<sequence>MESLSAWIAAYLIGESDDWVPRTLLGWTRVGLLAGLIGQAIYLIHACITLSVPTILWFSLPANVLTLVVIRRALRWRYPV</sequence>
<keyword evidence="3" id="KW-1185">Reference proteome</keyword>
<organism evidence="2 3">
    <name type="scientific">Bradyrhizobium centrolobii</name>
    <dbReference type="NCBI Taxonomy" id="1505087"/>
    <lineage>
        <taxon>Bacteria</taxon>
        <taxon>Pseudomonadati</taxon>
        <taxon>Pseudomonadota</taxon>
        <taxon>Alphaproteobacteria</taxon>
        <taxon>Hyphomicrobiales</taxon>
        <taxon>Nitrobacteraceae</taxon>
        <taxon>Bradyrhizobium</taxon>
    </lineage>
</organism>
<proteinExistence type="predicted"/>
<comment type="caution">
    <text evidence="2">The sequence shown here is derived from an EMBL/GenBank/DDBJ whole genome shotgun (WGS) entry which is preliminary data.</text>
</comment>
<protein>
    <submittedName>
        <fullName evidence="2">Uncharacterized protein</fullName>
    </submittedName>
</protein>
<gene>
    <name evidence="2" type="ORF">AYJ54_32045</name>
</gene>
<keyword evidence="1" id="KW-1133">Transmembrane helix</keyword>
<dbReference type="AlphaFoldDB" id="A0A176YA72"/>
<feature type="transmembrane region" description="Helical" evidence="1">
    <location>
        <begin position="40"/>
        <end position="70"/>
    </location>
</feature>
<name>A0A176YA72_9BRAD</name>
<accession>A0A176YA72</accession>
<evidence type="ECO:0000256" key="1">
    <source>
        <dbReference type="SAM" id="Phobius"/>
    </source>
</evidence>
<dbReference type="Proteomes" id="UP000076959">
    <property type="component" value="Unassembled WGS sequence"/>
</dbReference>
<keyword evidence="1" id="KW-0472">Membrane</keyword>
<keyword evidence="1" id="KW-0812">Transmembrane</keyword>